<gene>
    <name evidence="1" type="ORF">DN412_10110</name>
</gene>
<comment type="caution">
    <text evidence="1">The sequence shown here is derived from an EMBL/GenBank/DDBJ whole genome shotgun (WGS) entry which is preliminary data.</text>
</comment>
<keyword evidence="2" id="KW-1185">Reference proteome</keyword>
<reference evidence="2" key="1">
    <citation type="submission" date="2018-06" db="EMBL/GenBank/DDBJ databases">
        <authorList>
            <person name="Feng T."/>
            <person name="Jeon C.O."/>
        </authorList>
    </citation>
    <scope>NUCLEOTIDE SEQUENCE [LARGE SCALE GENOMIC DNA]</scope>
    <source>
        <strain evidence="2">S23</strain>
    </source>
</reference>
<protein>
    <submittedName>
        <fullName evidence="1">Uncharacterized protein</fullName>
    </submittedName>
</protein>
<accession>A0A370NXI6</accession>
<sequence length="88" mass="9459">NKSVEKVREPRSEAQQGWSLASIRDDGSCSLSADLCNELATQDTSVLPVRLPAYTTLVTGWEPAIVASAVSRVMPSLSAWATSMHTQP</sequence>
<evidence type="ECO:0000313" key="2">
    <source>
        <dbReference type="Proteomes" id="UP000255165"/>
    </source>
</evidence>
<dbReference type="Proteomes" id="UP000255165">
    <property type="component" value="Unassembled WGS sequence"/>
</dbReference>
<proteinExistence type="predicted"/>
<name>A0A370NXI6_9BURK</name>
<feature type="non-terminal residue" evidence="1">
    <location>
        <position position="1"/>
    </location>
</feature>
<dbReference type="AlphaFoldDB" id="A0A370NXI6"/>
<organism evidence="1 2">
    <name type="scientific">Cupriavidus lacunae</name>
    <dbReference type="NCBI Taxonomy" id="2666307"/>
    <lineage>
        <taxon>Bacteria</taxon>
        <taxon>Pseudomonadati</taxon>
        <taxon>Pseudomonadota</taxon>
        <taxon>Betaproteobacteria</taxon>
        <taxon>Burkholderiales</taxon>
        <taxon>Burkholderiaceae</taxon>
        <taxon>Cupriavidus</taxon>
    </lineage>
</organism>
<dbReference type="RefSeq" id="WP_208647589.1">
    <property type="nucleotide sequence ID" value="NZ_QKWJ01000009.1"/>
</dbReference>
<dbReference type="EMBL" id="QKWJ01000009">
    <property type="protein sequence ID" value="RDK10292.1"/>
    <property type="molecule type" value="Genomic_DNA"/>
</dbReference>
<evidence type="ECO:0000313" key="1">
    <source>
        <dbReference type="EMBL" id="RDK10292.1"/>
    </source>
</evidence>